<reference evidence="2 3" key="1">
    <citation type="submission" date="2018-05" db="EMBL/GenBank/DDBJ databases">
        <title>Genome sequencing and assembly of the regulated plant pathogen Lachnellula willkommii and related sister species for the development of diagnostic species identification markers.</title>
        <authorList>
            <person name="Giroux E."/>
            <person name="Bilodeau G."/>
        </authorList>
    </citation>
    <scope>NUCLEOTIDE SEQUENCE [LARGE SCALE GENOMIC DNA]</scope>
    <source>
        <strain evidence="2 3">CBS 185.66</strain>
    </source>
</reference>
<evidence type="ECO:0000256" key="1">
    <source>
        <dbReference type="SAM" id="MobiDB-lite"/>
    </source>
</evidence>
<comment type="caution">
    <text evidence="2">The sequence shown here is derived from an EMBL/GenBank/DDBJ whole genome shotgun (WGS) entry which is preliminary data.</text>
</comment>
<feature type="compositionally biased region" description="Basic residues" evidence="1">
    <location>
        <begin position="158"/>
        <end position="175"/>
    </location>
</feature>
<feature type="region of interest" description="Disordered" evidence="1">
    <location>
        <begin position="158"/>
        <end position="188"/>
    </location>
</feature>
<name>A0A8H8QSV5_9HELO</name>
<keyword evidence="3" id="KW-1185">Reference proteome</keyword>
<gene>
    <name evidence="2" type="ORF">LHYA1_G009188</name>
</gene>
<protein>
    <submittedName>
        <fullName evidence="2">Uncharacterized protein</fullName>
    </submittedName>
</protein>
<accession>A0A8H8QSV5</accession>
<feature type="region of interest" description="Disordered" evidence="1">
    <location>
        <begin position="208"/>
        <end position="232"/>
    </location>
</feature>
<organism evidence="2 3">
    <name type="scientific">Lachnellula hyalina</name>
    <dbReference type="NCBI Taxonomy" id="1316788"/>
    <lineage>
        <taxon>Eukaryota</taxon>
        <taxon>Fungi</taxon>
        <taxon>Dikarya</taxon>
        <taxon>Ascomycota</taxon>
        <taxon>Pezizomycotina</taxon>
        <taxon>Leotiomycetes</taxon>
        <taxon>Helotiales</taxon>
        <taxon>Lachnaceae</taxon>
        <taxon>Lachnellula</taxon>
    </lineage>
</organism>
<feature type="compositionally biased region" description="Low complexity" evidence="1">
    <location>
        <begin position="79"/>
        <end position="96"/>
    </location>
</feature>
<evidence type="ECO:0000313" key="2">
    <source>
        <dbReference type="EMBL" id="TVY22163.1"/>
    </source>
</evidence>
<proteinExistence type="predicted"/>
<dbReference type="RefSeq" id="XP_031000951.1">
    <property type="nucleotide sequence ID" value="XM_031154092.1"/>
</dbReference>
<dbReference type="AlphaFoldDB" id="A0A8H8QSV5"/>
<dbReference type="GeneID" id="41989386"/>
<feature type="region of interest" description="Disordered" evidence="1">
    <location>
        <begin position="79"/>
        <end position="99"/>
    </location>
</feature>
<dbReference type="OrthoDB" id="5426707at2759"/>
<sequence>MSIYNTQSVSETNLSPRTLSSFIHLNNTLPPQTAPPTATATAHIPSTYTQRPGTQATTSSSITLGFSPFPSISAISSTTSLSLSPTTTYPTDPSATAQKSIPIPTSTPSLKMHHHAHNRVVETRTTKPTLMTRLRGRNANTRTVKTTTKVEPATHNHVHHNQHHTTHTTHTRGRNTRTAQPVHHHKRRVSVGDKVSGAMMKLRGSLTRRPGLKAAGTRRMHGTDGRGSHRTY</sequence>
<dbReference type="Proteomes" id="UP000431533">
    <property type="component" value="Unassembled WGS sequence"/>
</dbReference>
<dbReference type="EMBL" id="QGMH01000331">
    <property type="protein sequence ID" value="TVY22163.1"/>
    <property type="molecule type" value="Genomic_DNA"/>
</dbReference>
<feature type="compositionally biased region" description="Basic and acidic residues" evidence="1">
    <location>
        <begin position="221"/>
        <end position="232"/>
    </location>
</feature>
<evidence type="ECO:0000313" key="3">
    <source>
        <dbReference type="Proteomes" id="UP000431533"/>
    </source>
</evidence>